<reference evidence="2 3" key="1">
    <citation type="submission" date="2017-07" db="EMBL/GenBank/DDBJ databases">
        <title>Isolation and whole genome analysis of endospore-forming bacteria from heroin.</title>
        <authorList>
            <person name="Kalinowski J."/>
            <person name="Ahrens B."/>
            <person name="Al-Dilaimi A."/>
            <person name="Winkler A."/>
            <person name="Wibberg D."/>
            <person name="Schleenbecker U."/>
            <person name="Ruckert C."/>
            <person name="Wolfel R."/>
            <person name="Grass G."/>
        </authorList>
    </citation>
    <scope>NUCLEOTIDE SEQUENCE [LARGE SCALE GENOMIC DNA]</scope>
    <source>
        <strain evidence="2 3">7523-2</strain>
    </source>
</reference>
<gene>
    <name evidence="2" type="ORF">CHH61_24590</name>
</gene>
<dbReference type="InterPro" id="IPR040538">
    <property type="entry name" value="Cch_HTH"/>
</dbReference>
<feature type="domain" description="Cch helix turn helix" evidence="1">
    <location>
        <begin position="32"/>
        <end position="73"/>
    </location>
</feature>
<dbReference type="EMBL" id="NPBS01000582">
    <property type="protein sequence ID" value="PAF13923.1"/>
    <property type="molecule type" value="Genomic_DNA"/>
</dbReference>
<proteinExistence type="predicted"/>
<sequence length="75" mass="8936">MINESLNLSLDIESMMKILHEVEEESAAEREMADKSYEYVIERVMQHSKYFIIETQAFNGNECWGRINFRDDEVE</sequence>
<dbReference type="AlphaFoldDB" id="A0A268R0W5"/>
<dbReference type="Proteomes" id="UP000216133">
    <property type="component" value="Unassembled WGS sequence"/>
</dbReference>
<feature type="non-terminal residue" evidence="2">
    <location>
        <position position="75"/>
    </location>
</feature>
<accession>A0A268R0W5</accession>
<evidence type="ECO:0000259" key="1">
    <source>
        <dbReference type="Pfam" id="PF18662"/>
    </source>
</evidence>
<evidence type="ECO:0000313" key="2">
    <source>
        <dbReference type="EMBL" id="PAF13923.1"/>
    </source>
</evidence>
<name>A0A268R0W5_SHOCL</name>
<organism evidence="2 3">
    <name type="scientific">Shouchella clausii</name>
    <name type="common">Alkalihalobacillus clausii</name>
    <dbReference type="NCBI Taxonomy" id="79880"/>
    <lineage>
        <taxon>Bacteria</taxon>
        <taxon>Bacillati</taxon>
        <taxon>Bacillota</taxon>
        <taxon>Bacilli</taxon>
        <taxon>Bacillales</taxon>
        <taxon>Bacillaceae</taxon>
        <taxon>Shouchella</taxon>
    </lineage>
</organism>
<evidence type="ECO:0000313" key="3">
    <source>
        <dbReference type="Proteomes" id="UP000216133"/>
    </source>
</evidence>
<comment type="caution">
    <text evidence="2">The sequence shown here is derived from an EMBL/GenBank/DDBJ whole genome shotgun (WGS) entry which is preliminary data.</text>
</comment>
<protein>
    <recommendedName>
        <fullName evidence="1">Cch helix turn helix domain-containing protein</fullName>
    </recommendedName>
</protein>
<dbReference type="Pfam" id="PF18662">
    <property type="entry name" value="HTH_56"/>
    <property type="match status" value="1"/>
</dbReference>